<evidence type="ECO:0000313" key="2">
    <source>
        <dbReference type="EMBL" id="GIE26889.1"/>
    </source>
</evidence>
<name>A0ABQ4A855_9ACTN</name>
<keyword evidence="1" id="KW-0812">Transmembrane</keyword>
<dbReference type="RefSeq" id="WP_203843777.1">
    <property type="nucleotide sequence ID" value="NZ_BAAATV010000048.1"/>
</dbReference>
<feature type="transmembrane region" description="Helical" evidence="1">
    <location>
        <begin position="76"/>
        <end position="95"/>
    </location>
</feature>
<feature type="transmembrane region" description="Helical" evidence="1">
    <location>
        <begin position="36"/>
        <end position="55"/>
    </location>
</feature>
<gene>
    <name evidence="2" type="ORF">Ahu01nite_099910</name>
</gene>
<accession>A0ABQ4A855</accession>
<keyword evidence="3" id="KW-1185">Reference proteome</keyword>
<dbReference type="Proteomes" id="UP000603200">
    <property type="component" value="Unassembled WGS sequence"/>
</dbReference>
<sequence length="177" mass="18342">MTLRAEILKMGTLPAAWLSLLSLAALIAVARGDVQYAQAGFLVLAVVTVASEYAGGQMRTSLVAVPRRGKFLAAKVAVLGVTGGVAGVVAGHAWYLALVTLLAAAVALLMRGAVPALTVLLGWFFVAAPLLRGGARWVTYVPDAGRAAEGVRGMVVTGLWTLILLAAATVIFFRRDA</sequence>
<dbReference type="EMBL" id="BOMN01000157">
    <property type="protein sequence ID" value="GIE26889.1"/>
    <property type="molecule type" value="Genomic_DNA"/>
</dbReference>
<evidence type="ECO:0000256" key="1">
    <source>
        <dbReference type="SAM" id="Phobius"/>
    </source>
</evidence>
<keyword evidence="1" id="KW-0472">Membrane</keyword>
<feature type="transmembrane region" description="Helical" evidence="1">
    <location>
        <begin position="12"/>
        <end position="30"/>
    </location>
</feature>
<feature type="transmembrane region" description="Helical" evidence="1">
    <location>
        <begin position="101"/>
        <end position="131"/>
    </location>
</feature>
<reference evidence="2 3" key="1">
    <citation type="submission" date="2021-01" db="EMBL/GenBank/DDBJ databases">
        <title>Whole genome shotgun sequence of Actinoplanes humidus NBRC 14915.</title>
        <authorList>
            <person name="Komaki H."/>
            <person name="Tamura T."/>
        </authorList>
    </citation>
    <scope>NUCLEOTIDE SEQUENCE [LARGE SCALE GENOMIC DNA]</scope>
    <source>
        <strain evidence="2 3">NBRC 14915</strain>
    </source>
</reference>
<proteinExistence type="predicted"/>
<comment type="caution">
    <text evidence="2">The sequence shown here is derived from an EMBL/GenBank/DDBJ whole genome shotgun (WGS) entry which is preliminary data.</text>
</comment>
<organism evidence="2 3">
    <name type="scientific">Winogradskya humida</name>
    <dbReference type="NCBI Taxonomy" id="113566"/>
    <lineage>
        <taxon>Bacteria</taxon>
        <taxon>Bacillati</taxon>
        <taxon>Actinomycetota</taxon>
        <taxon>Actinomycetes</taxon>
        <taxon>Micromonosporales</taxon>
        <taxon>Micromonosporaceae</taxon>
        <taxon>Winogradskya</taxon>
    </lineage>
</organism>
<feature type="transmembrane region" description="Helical" evidence="1">
    <location>
        <begin position="151"/>
        <end position="173"/>
    </location>
</feature>
<keyword evidence="1" id="KW-1133">Transmembrane helix</keyword>
<evidence type="ECO:0000313" key="3">
    <source>
        <dbReference type="Proteomes" id="UP000603200"/>
    </source>
</evidence>
<protein>
    <submittedName>
        <fullName evidence="2">Uncharacterized protein</fullName>
    </submittedName>
</protein>